<evidence type="ECO:0000256" key="1">
    <source>
        <dbReference type="SAM" id="MobiDB-lite"/>
    </source>
</evidence>
<dbReference type="AlphaFoldDB" id="A7RUZ8"/>
<accession>A7RUZ8</accession>
<organism evidence="3 4">
    <name type="scientific">Nematostella vectensis</name>
    <name type="common">Starlet sea anemone</name>
    <dbReference type="NCBI Taxonomy" id="45351"/>
    <lineage>
        <taxon>Eukaryota</taxon>
        <taxon>Metazoa</taxon>
        <taxon>Cnidaria</taxon>
        <taxon>Anthozoa</taxon>
        <taxon>Hexacorallia</taxon>
        <taxon>Actiniaria</taxon>
        <taxon>Edwardsiidae</taxon>
        <taxon>Nematostella</taxon>
    </lineage>
</organism>
<evidence type="ECO:0000313" key="4">
    <source>
        <dbReference type="Proteomes" id="UP000001593"/>
    </source>
</evidence>
<evidence type="ECO:0000259" key="2">
    <source>
        <dbReference type="Pfam" id="PF08398"/>
    </source>
</evidence>
<dbReference type="EMBL" id="DS469542">
    <property type="protein sequence ID" value="EDO44700.1"/>
    <property type="molecule type" value="Genomic_DNA"/>
</dbReference>
<gene>
    <name evidence="3" type="ORF">NEMVEDRAFT_v1g202538</name>
</gene>
<dbReference type="InParanoid" id="A7RUZ8"/>
<dbReference type="InterPro" id="IPR036444">
    <property type="entry name" value="PLipase_A2_dom_sf"/>
</dbReference>
<dbReference type="GO" id="GO:0005198">
    <property type="term" value="F:structural molecule activity"/>
    <property type="evidence" value="ECO:0007669"/>
    <property type="project" value="InterPro"/>
</dbReference>
<keyword evidence="4" id="KW-1185">Reference proteome</keyword>
<dbReference type="GO" id="GO:0006644">
    <property type="term" value="P:phospholipid metabolic process"/>
    <property type="evidence" value="ECO:0007669"/>
    <property type="project" value="InterPro"/>
</dbReference>
<sequence>MPRQRRHRFDIQRQLARLGEIHLRTPTGLSYNYCGPGTRLRQRLNSSNPGISNPINILDALCQKHDIAYSKSKDLDDKHVADDNLLEAISNIPKNMQHKKTPLRRVWGTPRSPIAPILFNPVTLGNQLTATHPTVVHTTIVDLATAQRHTQKTATNLGAPATGGECPGTHHHQKENSPTTRQFARGPHRGCRRYPCSKSKQQQQYLTSITWDEIFVGEPATHPTVVHTTIVDLATAQRHSHKASTNASGTSIWRTSLAFPAATCQCHGTHHH</sequence>
<reference evidence="3 4" key="1">
    <citation type="journal article" date="2007" name="Science">
        <title>Sea anemone genome reveals ancestral eumetazoan gene repertoire and genomic organization.</title>
        <authorList>
            <person name="Putnam N.H."/>
            <person name="Srivastava M."/>
            <person name="Hellsten U."/>
            <person name="Dirks B."/>
            <person name="Chapman J."/>
            <person name="Salamov A."/>
            <person name="Terry A."/>
            <person name="Shapiro H."/>
            <person name="Lindquist E."/>
            <person name="Kapitonov V.V."/>
            <person name="Jurka J."/>
            <person name="Genikhovich G."/>
            <person name="Grigoriev I.V."/>
            <person name="Lucas S.M."/>
            <person name="Steele R.E."/>
            <person name="Finnerty J.R."/>
            <person name="Technau U."/>
            <person name="Martindale M.Q."/>
            <person name="Rokhsar D.S."/>
        </authorList>
    </citation>
    <scope>NUCLEOTIDE SEQUENCE [LARGE SCALE GENOMIC DNA]</scope>
    <source>
        <strain evidence="4">CH2 X CH6</strain>
    </source>
</reference>
<dbReference type="Proteomes" id="UP000001593">
    <property type="component" value="Unassembled WGS sequence"/>
</dbReference>
<dbReference type="InterPro" id="IPR013607">
    <property type="entry name" value="Phospholipase_A2-like"/>
</dbReference>
<dbReference type="HOGENOM" id="CLU_1024157_0_0_1"/>
<protein>
    <recommendedName>
        <fullName evidence="2">Phospholipase A2-like domain-containing protein</fullName>
    </recommendedName>
</protein>
<name>A7RUZ8_NEMVE</name>
<feature type="region of interest" description="Disordered" evidence="1">
    <location>
        <begin position="158"/>
        <end position="196"/>
    </location>
</feature>
<dbReference type="Pfam" id="PF08398">
    <property type="entry name" value="Phospholip_A2_4"/>
    <property type="match status" value="1"/>
</dbReference>
<dbReference type="Gene3D" id="1.20.90.10">
    <property type="entry name" value="Phospholipase A2 domain"/>
    <property type="match status" value="1"/>
</dbReference>
<dbReference type="GO" id="GO:0004623">
    <property type="term" value="F:phospholipase A2 activity"/>
    <property type="evidence" value="ECO:0007669"/>
    <property type="project" value="InterPro"/>
</dbReference>
<evidence type="ECO:0000313" key="3">
    <source>
        <dbReference type="EMBL" id="EDO44700.1"/>
    </source>
</evidence>
<proteinExistence type="predicted"/>
<dbReference type="GO" id="GO:0050482">
    <property type="term" value="P:arachidonate secretion"/>
    <property type="evidence" value="ECO:0007669"/>
    <property type="project" value="InterPro"/>
</dbReference>
<feature type="domain" description="Phospholipase A2-like" evidence="2">
    <location>
        <begin position="29"/>
        <end position="91"/>
    </location>
</feature>